<reference evidence="6" key="1">
    <citation type="submission" date="2018-05" db="EMBL/GenBank/DDBJ databases">
        <authorList>
            <person name="Lanie J.A."/>
            <person name="Ng W.-L."/>
            <person name="Kazmierczak K.M."/>
            <person name="Andrzejewski T.M."/>
            <person name="Davidsen T.M."/>
            <person name="Wayne K.J."/>
            <person name="Tettelin H."/>
            <person name="Glass J.I."/>
            <person name="Rusch D."/>
            <person name="Podicherti R."/>
            <person name="Tsui H.-C.T."/>
            <person name="Winkler M.E."/>
        </authorList>
    </citation>
    <scope>NUCLEOTIDE SEQUENCE</scope>
</reference>
<dbReference type="NCBIfam" id="TIGR00029">
    <property type="entry name" value="S20"/>
    <property type="match status" value="1"/>
</dbReference>
<name>A0A382KX37_9ZZZZ</name>
<dbReference type="GO" id="GO:0070181">
    <property type="term" value="F:small ribosomal subunit rRNA binding"/>
    <property type="evidence" value="ECO:0007669"/>
    <property type="project" value="TreeGrafter"/>
</dbReference>
<evidence type="ECO:0000313" key="6">
    <source>
        <dbReference type="EMBL" id="SVC27231.1"/>
    </source>
</evidence>
<keyword evidence="2" id="KW-0699">rRNA-binding</keyword>
<evidence type="ECO:0000256" key="4">
    <source>
        <dbReference type="ARBA" id="ARBA00022980"/>
    </source>
</evidence>
<evidence type="ECO:0000256" key="2">
    <source>
        <dbReference type="ARBA" id="ARBA00022730"/>
    </source>
</evidence>
<organism evidence="6">
    <name type="scientific">marine metagenome</name>
    <dbReference type="NCBI Taxonomy" id="408172"/>
    <lineage>
        <taxon>unclassified sequences</taxon>
        <taxon>metagenomes</taxon>
        <taxon>ecological metagenomes</taxon>
    </lineage>
</organism>
<dbReference type="PANTHER" id="PTHR33398">
    <property type="entry name" value="30S RIBOSOMAL PROTEIN S20"/>
    <property type="match status" value="1"/>
</dbReference>
<dbReference type="HAMAP" id="MF_00500">
    <property type="entry name" value="Ribosomal_bS20"/>
    <property type="match status" value="1"/>
</dbReference>
<dbReference type="EMBL" id="UINC01082455">
    <property type="protein sequence ID" value="SVC27231.1"/>
    <property type="molecule type" value="Genomic_DNA"/>
</dbReference>
<keyword evidence="4" id="KW-0689">Ribosomal protein</keyword>
<dbReference type="Gene3D" id="1.20.58.110">
    <property type="entry name" value="Ribosomal protein S20"/>
    <property type="match status" value="1"/>
</dbReference>
<evidence type="ECO:0000256" key="5">
    <source>
        <dbReference type="ARBA" id="ARBA00023274"/>
    </source>
</evidence>
<comment type="similarity">
    <text evidence="1">Belongs to the bacterial ribosomal protein bS20 family.</text>
</comment>
<sequence length="87" mass="9694">MPSKKSLRKNQRNTSYNRPIVSTAKTLLKSAQLSIENDSDNNVNSTKISEAIKALDKAAQKGVIHKNNAARKKSRLFKLVSNKKLSK</sequence>
<gene>
    <name evidence="6" type="ORF">METZ01_LOCUS280085</name>
</gene>
<proteinExistence type="inferred from homology"/>
<dbReference type="InterPro" id="IPR002583">
    <property type="entry name" value="Ribosomal_bS20"/>
</dbReference>
<protein>
    <recommendedName>
        <fullName evidence="7">Ribosomal protein S20</fullName>
    </recommendedName>
</protein>
<evidence type="ECO:0000256" key="3">
    <source>
        <dbReference type="ARBA" id="ARBA00022884"/>
    </source>
</evidence>
<dbReference type="AlphaFoldDB" id="A0A382KX37"/>
<dbReference type="GO" id="GO:0015935">
    <property type="term" value="C:small ribosomal subunit"/>
    <property type="evidence" value="ECO:0007669"/>
    <property type="project" value="TreeGrafter"/>
</dbReference>
<dbReference type="SUPFAM" id="SSF46992">
    <property type="entry name" value="Ribosomal protein S20"/>
    <property type="match status" value="1"/>
</dbReference>
<dbReference type="InterPro" id="IPR036510">
    <property type="entry name" value="Ribosomal_bS20_sf"/>
</dbReference>
<evidence type="ECO:0000256" key="1">
    <source>
        <dbReference type="ARBA" id="ARBA00007634"/>
    </source>
</evidence>
<dbReference type="GO" id="GO:0006412">
    <property type="term" value="P:translation"/>
    <property type="evidence" value="ECO:0007669"/>
    <property type="project" value="InterPro"/>
</dbReference>
<keyword evidence="5" id="KW-0687">Ribonucleoprotein</keyword>
<dbReference type="Pfam" id="PF01649">
    <property type="entry name" value="Ribosomal_S20p"/>
    <property type="match status" value="1"/>
</dbReference>
<keyword evidence="3" id="KW-0694">RNA-binding</keyword>
<dbReference type="PANTHER" id="PTHR33398:SF1">
    <property type="entry name" value="SMALL RIBOSOMAL SUBUNIT PROTEIN BS20C"/>
    <property type="match status" value="1"/>
</dbReference>
<dbReference type="GO" id="GO:0003735">
    <property type="term" value="F:structural constituent of ribosome"/>
    <property type="evidence" value="ECO:0007669"/>
    <property type="project" value="InterPro"/>
</dbReference>
<evidence type="ECO:0008006" key="7">
    <source>
        <dbReference type="Google" id="ProtNLM"/>
    </source>
</evidence>
<accession>A0A382KX37</accession>